<dbReference type="InterPro" id="IPR008949">
    <property type="entry name" value="Isoprenoid_synthase_dom_sf"/>
</dbReference>
<protein>
    <recommendedName>
        <fullName evidence="7">Probable farnesyl diphosphate synthase</fullName>
    </recommendedName>
</protein>
<evidence type="ECO:0000256" key="8">
    <source>
        <dbReference type="RuleBase" id="RU004466"/>
    </source>
</evidence>
<keyword evidence="5" id="KW-0460">Magnesium</keyword>
<feature type="compositionally biased region" description="Basic and acidic residues" evidence="9">
    <location>
        <begin position="10"/>
        <end position="26"/>
    </location>
</feature>
<dbReference type="InterPro" id="IPR033749">
    <property type="entry name" value="Polyprenyl_synt_CS"/>
</dbReference>
<name>A0AAU7JKQ1_9HYPH</name>
<dbReference type="Pfam" id="PF00348">
    <property type="entry name" value="polyprenyl_synt"/>
    <property type="match status" value="1"/>
</dbReference>
<dbReference type="PANTHER" id="PTHR43281">
    <property type="entry name" value="FARNESYL DIPHOSPHATE SYNTHASE"/>
    <property type="match status" value="1"/>
</dbReference>
<dbReference type="GO" id="GO:0016114">
    <property type="term" value="P:terpenoid biosynthetic process"/>
    <property type="evidence" value="ECO:0007669"/>
    <property type="project" value="UniProtKB-ARBA"/>
</dbReference>
<evidence type="ECO:0000256" key="1">
    <source>
        <dbReference type="ARBA" id="ARBA00001946"/>
    </source>
</evidence>
<dbReference type="GO" id="GO:0046872">
    <property type="term" value="F:metal ion binding"/>
    <property type="evidence" value="ECO:0007669"/>
    <property type="project" value="UniProtKB-KW"/>
</dbReference>
<dbReference type="RefSeq" id="WP_406857849.1">
    <property type="nucleotide sequence ID" value="NZ_CP157484.1"/>
</dbReference>
<dbReference type="CDD" id="cd00685">
    <property type="entry name" value="Trans_IPPS_HT"/>
    <property type="match status" value="1"/>
</dbReference>
<proteinExistence type="inferred from homology"/>
<evidence type="ECO:0000256" key="7">
    <source>
        <dbReference type="ARBA" id="ARBA00069024"/>
    </source>
</evidence>
<accession>A0AAU7JKQ1</accession>
<evidence type="ECO:0000313" key="10">
    <source>
        <dbReference type="EMBL" id="XBO40996.1"/>
    </source>
</evidence>
<organism evidence="10">
    <name type="scientific">Alsobacter sp. KACC 23698</name>
    <dbReference type="NCBI Taxonomy" id="3149229"/>
    <lineage>
        <taxon>Bacteria</taxon>
        <taxon>Pseudomonadati</taxon>
        <taxon>Pseudomonadota</taxon>
        <taxon>Alphaproteobacteria</taxon>
        <taxon>Hyphomicrobiales</taxon>
        <taxon>Alsobacteraceae</taxon>
        <taxon>Alsobacter</taxon>
    </lineage>
</organism>
<dbReference type="InterPro" id="IPR000092">
    <property type="entry name" value="Polyprenyl_synt"/>
</dbReference>
<dbReference type="FunFam" id="1.10.600.10:FF:000001">
    <property type="entry name" value="Geranylgeranyl diphosphate synthase"/>
    <property type="match status" value="1"/>
</dbReference>
<evidence type="ECO:0000256" key="2">
    <source>
        <dbReference type="ARBA" id="ARBA00006706"/>
    </source>
</evidence>
<reference evidence="10" key="1">
    <citation type="submission" date="2024-05" db="EMBL/GenBank/DDBJ databases">
        <authorList>
            <person name="Kim S."/>
            <person name="Heo J."/>
            <person name="Choi H."/>
            <person name="Choi Y."/>
            <person name="Kwon S.-W."/>
            <person name="Kim Y."/>
        </authorList>
    </citation>
    <scope>NUCLEOTIDE SEQUENCE</scope>
    <source>
        <strain evidence="10">KACC 23698</strain>
    </source>
</reference>
<evidence type="ECO:0000256" key="3">
    <source>
        <dbReference type="ARBA" id="ARBA00022679"/>
    </source>
</evidence>
<evidence type="ECO:0000256" key="6">
    <source>
        <dbReference type="ARBA" id="ARBA00023229"/>
    </source>
</evidence>
<keyword evidence="4" id="KW-0479">Metal-binding</keyword>
<dbReference type="EMBL" id="CP157484">
    <property type="protein sequence ID" value="XBO40996.1"/>
    <property type="molecule type" value="Genomic_DNA"/>
</dbReference>
<evidence type="ECO:0000256" key="5">
    <source>
        <dbReference type="ARBA" id="ARBA00022842"/>
    </source>
</evidence>
<feature type="region of interest" description="Disordered" evidence="9">
    <location>
        <begin position="1"/>
        <end position="35"/>
    </location>
</feature>
<comment type="cofactor">
    <cofactor evidence="1">
        <name>Mg(2+)</name>
        <dbReference type="ChEBI" id="CHEBI:18420"/>
    </cofactor>
</comment>
<dbReference type="AlphaFoldDB" id="A0AAU7JKQ1"/>
<keyword evidence="6" id="KW-0414">Isoprene biosynthesis</keyword>
<sequence length="326" mass="34906">MTDQTSAVESEAHARPKLRRGPEARAPRQQTRPADEAPFSLDYLRSIIQRRLALLVPSAHVRPQRVHSAIRYSLLAPGKRIRPMLCVLTAHGAGRTDAAALDAGCAIELVHTASLVLDDLPAMDDAALRRGQACAHLHFDESTAILSAIAMLNRAFGLLSTIDGVDDRTRTRLVARLSSVVGSAGLVAGQDCDLHDRAIYSDVARIEALNRLKTGVLFVAAVEFGGLVAGLCDDDLEKLACFGETFGLAFQTADDIVDARSTPEAAGKDVRQDGGKPTVVSLAGVDEARRRVAVQLAEARRVLSSCSFDIAPLDGLLDAFERKLAL</sequence>
<keyword evidence="3 8" id="KW-0808">Transferase</keyword>
<dbReference type="GO" id="GO:0004659">
    <property type="term" value="F:prenyltransferase activity"/>
    <property type="evidence" value="ECO:0007669"/>
    <property type="project" value="InterPro"/>
</dbReference>
<dbReference type="SFLD" id="SFLDS00005">
    <property type="entry name" value="Isoprenoid_Synthase_Type_I"/>
    <property type="match status" value="1"/>
</dbReference>
<evidence type="ECO:0000256" key="4">
    <source>
        <dbReference type="ARBA" id="ARBA00022723"/>
    </source>
</evidence>
<gene>
    <name evidence="10" type="ORF">ABEG18_09625</name>
</gene>
<comment type="similarity">
    <text evidence="2 8">Belongs to the FPP/GGPP synthase family.</text>
</comment>
<evidence type="ECO:0000256" key="9">
    <source>
        <dbReference type="SAM" id="MobiDB-lite"/>
    </source>
</evidence>
<dbReference type="PANTHER" id="PTHR43281:SF1">
    <property type="entry name" value="FARNESYL DIPHOSPHATE SYNTHASE"/>
    <property type="match status" value="1"/>
</dbReference>
<dbReference type="PROSITE" id="PS00723">
    <property type="entry name" value="POLYPRENYL_SYNTHASE_1"/>
    <property type="match status" value="1"/>
</dbReference>
<dbReference type="SUPFAM" id="SSF48576">
    <property type="entry name" value="Terpenoid synthases"/>
    <property type="match status" value="1"/>
</dbReference>
<dbReference type="Gene3D" id="1.10.600.10">
    <property type="entry name" value="Farnesyl Diphosphate Synthase"/>
    <property type="match status" value="1"/>
</dbReference>